<evidence type="ECO:0000256" key="4">
    <source>
        <dbReference type="ARBA" id="ARBA00022643"/>
    </source>
</evidence>
<keyword evidence="17" id="KW-1185">Reference proteome</keyword>
<proteinExistence type="inferred from homology"/>
<dbReference type="Pfam" id="PF06574">
    <property type="entry name" value="FAD_syn"/>
    <property type="match status" value="1"/>
</dbReference>
<dbReference type="PIRSF" id="PIRSF004491">
    <property type="entry name" value="FAD_Synth"/>
    <property type="match status" value="1"/>
</dbReference>
<feature type="domain" description="Riboflavin kinase" evidence="15">
    <location>
        <begin position="187"/>
        <end position="312"/>
    </location>
</feature>
<dbReference type="Pfam" id="PF01687">
    <property type="entry name" value="Flavokinase"/>
    <property type="match status" value="1"/>
</dbReference>
<keyword evidence="7 14" id="KW-0547">Nucleotide-binding</keyword>
<reference evidence="16" key="1">
    <citation type="submission" date="2022-03" db="EMBL/GenBank/DDBJ databases">
        <authorList>
            <person name="Hettiarachchi G."/>
        </authorList>
    </citation>
    <scope>NUCLEOTIDE SEQUENCE</scope>
    <source>
        <strain evidence="16">LMG 32447</strain>
    </source>
</reference>
<dbReference type="Proteomes" id="UP000838102">
    <property type="component" value="Unassembled WGS sequence"/>
</dbReference>
<evidence type="ECO:0000259" key="15">
    <source>
        <dbReference type="SMART" id="SM00904"/>
    </source>
</evidence>
<evidence type="ECO:0000256" key="6">
    <source>
        <dbReference type="ARBA" id="ARBA00022695"/>
    </source>
</evidence>
<dbReference type="InterPro" id="IPR002606">
    <property type="entry name" value="Riboflavin_kinase_bac"/>
</dbReference>
<evidence type="ECO:0000256" key="10">
    <source>
        <dbReference type="ARBA" id="ARBA00022840"/>
    </source>
</evidence>
<dbReference type="GO" id="GO:0016779">
    <property type="term" value="F:nucleotidyltransferase activity"/>
    <property type="evidence" value="ECO:0007669"/>
    <property type="project" value="UniProtKB-KW"/>
</dbReference>
<dbReference type="NCBIfam" id="TIGR00083">
    <property type="entry name" value="ribF"/>
    <property type="match status" value="1"/>
</dbReference>
<dbReference type="InterPro" id="IPR015865">
    <property type="entry name" value="Riboflavin_kinase_bac/euk"/>
</dbReference>
<evidence type="ECO:0000256" key="2">
    <source>
        <dbReference type="ARBA" id="ARBA00005201"/>
    </source>
</evidence>
<dbReference type="Gene3D" id="3.40.50.620">
    <property type="entry name" value="HUPs"/>
    <property type="match status" value="1"/>
</dbReference>
<comment type="pathway">
    <text evidence="1 14">Cofactor biosynthesis; FAD biosynthesis; FAD from FMN: step 1/1.</text>
</comment>
<dbReference type="EC" id="2.7.7.2" evidence="14"/>
<keyword evidence="3 14" id="KW-0285">Flavoprotein</keyword>
<evidence type="ECO:0000256" key="13">
    <source>
        <dbReference type="ARBA" id="ARBA00049494"/>
    </source>
</evidence>
<evidence type="ECO:0000256" key="14">
    <source>
        <dbReference type="PIRNR" id="PIRNR004491"/>
    </source>
</evidence>
<keyword evidence="6 14" id="KW-0548">Nucleotidyltransferase</keyword>
<dbReference type="InterPro" id="IPR023468">
    <property type="entry name" value="Riboflavin_kinase"/>
</dbReference>
<evidence type="ECO:0000256" key="9">
    <source>
        <dbReference type="ARBA" id="ARBA00022827"/>
    </source>
</evidence>
<dbReference type="SUPFAM" id="SSF52374">
    <property type="entry name" value="Nucleotidylyl transferase"/>
    <property type="match status" value="1"/>
</dbReference>
<dbReference type="CDD" id="cd02064">
    <property type="entry name" value="FAD_synthetase_N"/>
    <property type="match status" value="1"/>
</dbReference>
<evidence type="ECO:0000256" key="11">
    <source>
        <dbReference type="ARBA" id="ARBA00023268"/>
    </source>
</evidence>
<comment type="pathway">
    <text evidence="2 14">Cofactor biosynthesis; FMN biosynthesis; FMN from riboflavin (ATP route): step 1/1.</text>
</comment>
<organism evidence="16 17">
    <name type="scientific">Convivina praedatoris</name>
    <dbReference type="NCBI Taxonomy" id="2880963"/>
    <lineage>
        <taxon>Bacteria</taxon>
        <taxon>Bacillati</taxon>
        <taxon>Bacillota</taxon>
        <taxon>Bacilli</taxon>
        <taxon>Lactobacillales</taxon>
        <taxon>Lactobacillaceae</taxon>
        <taxon>Convivina</taxon>
    </lineage>
</organism>
<evidence type="ECO:0000256" key="3">
    <source>
        <dbReference type="ARBA" id="ARBA00022630"/>
    </source>
</evidence>
<comment type="catalytic activity">
    <reaction evidence="12 14">
        <text>riboflavin + ATP = FMN + ADP + H(+)</text>
        <dbReference type="Rhea" id="RHEA:14357"/>
        <dbReference type="ChEBI" id="CHEBI:15378"/>
        <dbReference type="ChEBI" id="CHEBI:30616"/>
        <dbReference type="ChEBI" id="CHEBI:57986"/>
        <dbReference type="ChEBI" id="CHEBI:58210"/>
        <dbReference type="ChEBI" id="CHEBI:456216"/>
        <dbReference type="EC" id="2.7.1.26"/>
    </reaction>
</comment>
<dbReference type="InterPro" id="IPR023465">
    <property type="entry name" value="Riboflavin_kinase_dom_sf"/>
</dbReference>
<evidence type="ECO:0000256" key="5">
    <source>
        <dbReference type="ARBA" id="ARBA00022679"/>
    </source>
</evidence>
<sequence length="316" mass="35106">MLAQVTHLHFPLKNFKPLAQKTVIAMGFFDGVHRGHQAVIQTAAKLAQERQLPLVVLTYNPYPGAVFQEMALPLRYLTPLTQKVALLSQLGVKQVYCLQLTSHLAVQSPQNFVDQVLMQLNPAVVVAGFDHLYGLASEHADMQHLATYSRNRFEVAVVPALNDVGKVSSSRIRQALLEGRVADAAADLGRYHQTSGLVVHGDARGRTLGYPTVNIATPEAEWLPTIGVYAVKIQINEQWYQGMASIGRNITFEAERPITVEINIFDFNDQVYGELVQIEWIAYLRGEEKFVSADALIKQLHQDKAQAQALLKAVND</sequence>
<keyword evidence="10 14" id="KW-0067">ATP-binding</keyword>
<evidence type="ECO:0000256" key="12">
    <source>
        <dbReference type="ARBA" id="ARBA00047880"/>
    </source>
</evidence>
<keyword evidence="8 14" id="KW-0418">Kinase</keyword>
<evidence type="ECO:0000256" key="1">
    <source>
        <dbReference type="ARBA" id="ARBA00004726"/>
    </source>
</evidence>
<dbReference type="PANTHER" id="PTHR22749:SF6">
    <property type="entry name" value="RIBOFLAVIN KINASE"/>
    <property type="match status" value="1"/>
</dbReference>
<dbReference type="SUPFAM" id="SSF82114">
    <property type="entry name" value="Riboflavin kinase-like"/>
    <property type="match status" value="1"/>
</dbReference>
<dbReference type="RefSeq" id="WP_248706369.1">
    <property type="nucleotide sequence ID" value="NZ_CAKOET010000004.1"/>
</dbReference>
<comment type="caution">
    <text evidence="16">The sequence shown here is derived from an EMBL/GenBank/DDBJ whole genome shotgun (WGS) entry which is preliminary data.</text>
</comment>
<keyword evidence="5 14" id="KW-0808">Transferase</keyword>
<evidence type="ECO:0000256" key="8">
    <source>
        <dbReference type="ARBA" id="ARBA00022777"/>
    </source>
</evidence>
<dbReference type="EMBL" id="CAKOEU010000004">
    <property type="protein sequence ID" value="CAH1854994.1"/>
    <property type="molecule type" value="Genomic_DNA"/>
</dbReference>
<accession>A0ABM9D455</accession>
<dbReference type="EC" id="2.7.1.26" evidence="14"/>
<protein>
    <recommendedName>
        <fullName evidence="14">Riboflavin biosynthesis protein</fullName>
    </recommendedName>
    <domain>
        <recommendedName>
            <fullName evidence="14">Riboflavin kinase</fullName>
            <ecNumber evidence="14">2.7.1.26</ecNumber>
        </recommendedName>
        <alternativeName>
            <fullName evidence="14">Flavokinase</fullName>
        </alternativeName>
    </domain>
    <domain>
        <recommendedName>
            <fullName evidence="14">FMN adenylyltransferase</fullName>
            <ecNumber evidence="14">2.7.7.2</ecNumber>
        </recommendedName>
        <alternativeName>
            <fullName evidence="14">FAD pyrophosphorylase</fullName>
        </alternativeName>
        <alternativeName>
            <fullName evidence="14">FAD synthase</fullName>
        </alternativeName>
    </domain>
</protein>
<keyword evidence="9 14" id="KW-0274">FAD</keyword>
<evidence type="ECO:0000256" key="7">
    <source>
        <dbReference type="ARBA" id="ARBA00022741"/>
    </source>
</evidence>
<dbReference type="PANTHER" id="PTHR22749">
    <property type="entry name" value="RIBOFLAVIN KINASE/FMN ADENYLYLTRANSFERASE"/>
    <property type="match status" value="1"/>
</dbReference>
<dbReference type="InterPro" id="IPR014729">
    <property type="entry name" value="Rossmann-like_a/b/a_fold"/>
</dbReference>
<evidence type="ECO:0000313" key="16">
    <source>
        <dbReference type="EMBL" id="CAH1854994.1"/>
    </source>
</evidence>
<keyword evidence="11" id="KW-0511">Multifunctional enzyme</keyword>
<evidence type="ECO:0000313" key="17">
    <source>
        <dbReference type="Proteomes" id="UP000838102"/>
    </source>
</evidence>
<comment type="similarity">
    <text evidence="14">Belongs to the ribF family.</text>
</comment>
<keyword evidence="4 14" id="KW-0288">FMN</keyword>
<comment type="catalytic activity">
    <reaction evidence="13 14">
        <text>FMN + ATP + H(+) = FAD + diphosphate</text>
        <dbReference type="Rhea" id="RHEA:17237"/>
        <dbReference type="ChEBI" id="CHEBI:15378"/>
        <dbReference type="ChEBI" id="CHEBI:30616"/>
        <dbReference type="ChEBI" id="CHEBI:33019"/>
        <dbReference type="ChEBI" id="CHEBI:57692"/>
        <dbReference type="ChEBI" id="CHEBI:58210"/>
        <dbReference type="EC" id="2.7.7.2"/>
    </reaction>
</comment>
<dbReference type="Gene3D" id="2.40.30.30">
    <property type="entry name" value="Riboflavin kinase-like"/>
    <property type="match status" value="1"/>
</dbReference>
<gene>
    <name evidence="16" type="primary">ribF</name>
    <name evidence="16" type="ORF">LMG032447_00984</name>
</gene>
<dbReference type="SMART" id="SM00904">
    <property type="entry name" value="Flavokinase"/>
    <property type="match status" value="1"/>
</dbReference>
<name>A0ABM9D455_9LACO</name>
<dbReference type="GO" id="GO:0016301">
    <property type="term" value="F:kinase activity"/>
    <property type="evidence" value="ECO:0007669"/>
    <property type="project" value="UniProtKB-KW"/>
</dbReference>
<dbReference type="InterPro" id="IPR015864">
    <property type="entry name" value="FAD_synthase"/>
</dbReference>